<name>A0A1B9QE35_9VIBR</name>
<sequence>MNNSNFLRALGIWAIYQYAVAYDGVDAEQLGIPSSVFKNPMNLIPVREVDRWFVGLEQQTNDPDIILKLADRVEIEKLGPLSNWIFSGHDLASTIRRVNTGLHCLQSGAYLYGAQVGNLIKWCYHNPSYSEAGKVHDSIRVAIFMMKILRCYLGEDFKPAAVTIAGHRENVALYQEYFGCNIQWDKPRTEVWLPSKLRLSTNQSPSVSKMSLAMNFHDLDNYLNMPDAADDHKVTYEMINYSRHFGLPTLSKVSSLLGLSEQQFQRRLHDLGVNFSTITGYVLSNIAVELLRYSLPIEEVAKRLGYTNVASFNRMFKKHRGLTPKQYTERFQLDS</sequence>
<dbReference type="GO" id="GO:0000976">
    <property type="term" value="F:transcription cis-regulatory region binding"/>
    <property type="evidence" value="ECO:0007669"/>
    <property type="project" value="TreeGrafter"/>
</dbReference>
<dbReference type="PANTHER" id="PTHR47894">
    <property type="entry name" value="HTH-TYPE TRANSCRIPTIONAL REGULATOR GADX"/>
    <property type="match status" value="1"/>
</dbReference>
<keyword evidence="2" id="KW-0238">DNA-binding</keyword>
<organism evidence="5 6">
    <name type="scientific">Vibrio lentus</name>
    <dbReference type="NCBI Taxonomy" id="136468"/>
    <lineage>
        <taxon>Bacteria</taxon>
        <taxon>Pseudomonadati</taxon>
        <taxon>Pseudomonadota</taxon>
        <taxon>Gammaproteobacteria</taxon>
        <taxon>Vibrionales</taxon>
        <taxon>Vibrionaceae</taxon>
        <taxon>Vibrio</taxon>
    </lineage>
</organism>
<proteinExistence type="predicted"/>
<protein>
    <submittedName>
        <fullName evidence="5">AraC family transcriptional regulator</fullName>
    </submittedName>
</protein>
<dbReference type="Pfam" id="PF12625">
    <property type="entry name" value="Arabinose_bd"/>
    <property type="match status" value="1"/>
</dbReference>
<dbReference type="PROSITE" id="PS01124">
    <property type="entry name" value="HTH_ARAC_FAMILY_2"/>
    <property type="match status" value="1"/>
</dbReference>
<dbReference type="InterPro" id="IPR009057">
    <property type="entry name" value="Homeodomain-like_sf"/>
</dbReference>
<dbReference type="SMART" id="SM00342">
    <property type="entry name" value="HTH_ARAC"/>
    <property type="match status" value="1"/>
</dbReference>
<dbReference type="InterPro" id="IPR018060">
    <property type="entry name" value="HTH_AraC"/>
</dbReference>
<comment type="caution">
    <text evidence="5">The sequence shown here is derived from an EMBL/GenBank/DDBJ whole genome shotgun (WGS) entry which is preliminary data.</text>
</comment>
<dbReference type="InterPro" id="IPR020449">
    <property type="entry name" value="Tscrpt_reg_AraC-type_HTH"/>
</dbReference>
<evidence type="ECO:0000259" key="4">
    <source>
        <dbReference type="PROSITE" id="PS01124"/>
    </source>
</evidence>
<feature type="domain" description="HTH araC/xylS-type" evidence="4">
    <location>
        <begin position="231"/>
        <end position="330"/>
    </location>
</feature>
<dbReference type="RefSeq" id="WP_017105338.1">
    <property type="nucleotide sequence ID" value="NZ_MAKA01000088.1"/>
</dbReference>
<evidence type="ECO:0000313" key="5">
    <source>
        <dbReference type="EMBL" id="PME60591.1"/>
    </source>
</evidence>
<dbReference type="InterPro" id="IPR032687">
    <property type="entry name" value="AraC-type_N"/>
</dbReference>
<gene>
    <name evidence="5" type="ORF">BCV30_12810</name>
</gene>
<accession>A0A1B9QE35</accession>
<keyword evidence="3" id="KW-0804">Transcription</keyword>
<dbReference type="Pfam" id="PF12833">
    <property type="entry name" value="HTH_18"/>
    <property type="match status" value="1"/>
</dbReference>
<dbReference type="SUPFAM" id="SSF46689">
    <property type="entry name" value="Homeodomain-like"/>
    <property type="match status" value="1"/>
</dbReference>
<dbReference type="GO" id="GO:0005829">
    <property type="term" value="C:cytosol"/>
    <property type="evidence" value="ECO:0007669"/>
    <property type="project" value="TreeGrafter"/>
</dbReference>
<keyword evidence="1" id="KW-0805">Transcription regulation</keyword>
<dbReference type="AlphaFoldDB" id="A0A1B9QE35"/>
<dbReference type="PRINTS" id="PR00032">
    <property type="entry name" value="HTHARAC"/>
</dbReference>
<dbReference type="Proteomes" id="UP000235778">
    <property type="component" value="Unassembled WGS sequence"/>
</dbReference>
<dbReference type="Gene3D" id="1.10.10.60">
    <property type="entry name" value="Homeodomain-like"/>
    <property type="match status" value="1"/>
</dbReference>
<evidence type="ECO:0000256" key="1">
    <source>
        <dbReference type="ARBA" id="ARBA00023015"/>
    </source>
</evidence>
<evidence type="ECO:0000313" key="6">
    <source>
        <dbReference type="Proteomes" id="UP000235778"/>
    </source>
</evidence>
<dbReference type="EMBL" id="MCSI01000143">
    <property type="protein sequence ID" value="PME60591.1"/>
    <property type="molecule type" value="Genomic_DNA"/>
</dbReference>
<dbReference type="GO" id="GO:0003700">
    <property type="term" value="F:DNA-binding transcription factor activity"/>
    <property type="evidence" value="ECO:0007669"/>
    <property type="project" value="InterPro"/>
</dbReference>
<evidence type="ECO:0000256" key="3">
    <source>
        <dbReference type="ARBA" id="ARBA00023163"/>
    </source>
</evidence>
<reference evidence="6" key="1">
    <citation type="submission" date="2016-07" db="EMBL/GenBank/DDBJ databases">
        <title>Nontailed viruses are major unrecognized killers of bacteria in the ocean.</title>
        <authorList>
            <person name="Kauffman K."/>
            <person name="Hussain F."/>
            <person name="Yang J."/>
            <person name="Arevalo P."/>
            <person name="Brown J."/>
            <person name="Cutler M."/>
            <person name="Kelly L."/>
            <person name="Polz M.F."/>
        </authorList>
    </citation>
    <scope>NUCLEOTIDE SEQUENCE [LARGE SCALE GENOMIC DNA]</scope>
    <source>
        <strain evidence="6">10N.286.55.C1</strain>
    </source>
</reference>
<evidence type="ECO:0000256" key="2">
    <source>
        <dbReference type="ARBA" id="ARBA00023125"/>
    </source>
</evidence>
<dbReference type="PANTHER" id="PTHR47894:SF4">
    <property type="entry name" value="HTH-TYPE TRANSCRIPTIONAL REGULATOR GADX"/>
    <property type="match status" value="1"/>
</dbReference>